<feature type="region of interest" description="Disordered" evidence="1">
    <location>
        <begin position="24"/>
        <end position="49"/>
    </location>
</feature>
<accession>A0A4Z2J9Y0</accession>
<dbReference type="EMBL" id="SRLO01000013">
    <property type="protein sequence ID" value="TNN86731.1"/>
    <property type="molecule type" value="Genomic_DNA"/>
</dbReference>
<organism evidence="2 3">
    <name type="scientific">Liparis tanakae</name>
    <name type="common">Tanaka's snailfish</name>
    <dbReference type="NCBI Taxonomy" id="230148"/>
    <lineage>
        <taxon>Eukaryota</taxon>
        <taxon>Metazoa</taxon>
        <taxon>Chordata</taxon>
        <taxon>Craniata</taxon>
        <taxon>Vertebrata</taxon>
        <taxon>Euteleostomi</taxon>
        <taxon>Actinopterygii</taxon>
        <taxon>Neopterygii</taxon>
        <taxon>Teleostei</taxon>
        <taxon>Neoteleostei</taxon>
        <taxon>Acanthomorphata</taxon>
        <taxon>Eupercaria</taxon>
        <taxon>Perciformes</taxon>
        <taxon>Cottioidei</taxon>
        <taxon>Cottales</taxon>
        <taxon>Liparidae</taxon>
        <taxon>Liparis</taxon>
    </lineage>
</organism>
<evidence type="ECO:0000313" key="3">
    <source>
        <dbReference type="Proteomes" id="UP000314294"/>
    </source>
</evidence>
<evidence type="ECO:0000256" key="1">
    <source>
        <dbReference type="SAM" id="MobiDB-lite"/>
    </source>
</evidence>
<evidence type="ECO:0000313" key="2">
    <source>
        <dbReference type="EMBL" id="TNN86731.1"/>
    </source>
</evidence>
<reference evidence="2 3" key="1">
    <citation type="submission" date="2019-03" db="EMBL/GenBank/DDBJ databases">
        <title>First draft genome of Liparis tanakae, snailfish: a comprehensive survey of snailfish specific genes.</title>
        <authorList>
            <person name="Kim W."/>
            <person name="Song I."/>
            <person name="Jeong J.-H."/>
            <person name="Kim D."/>
            <person name="Kim S."/>
            <person name="Ryu S."/>
            <person name="Song J.Y."/>
            <person name="Lee S.K."/>
        </authorList>
    </citation>
    <scope>NUCLEOTIDE SEQUENCE [LARGE SCALE GENOMIC DNA]</scope>
    <source>
        <tissue evidence="2">Muscle</tissue>
    </source>
</reference>
<protein>
    <submittedName>
        <fullName evidence="2">Uncharacterized protein</fullName>
    </submittedName>
</protein>
<keyword evidence="3" id="KW-1185">Reference proteome</keyword>
<comment type="caution">
    <text evidence="2">The sequence shown here is derived from an EMBL/GenBank/DDBJ whole genome shotgun (WGS) entry which is preliminary data.</text>
</comment>
<proteinExistence type="predicted"/>
<name>A0A4Z2J9Y0_9TELE</name>
<dbReference type="AlphaFoldDB" id="A0A4Z2J9Y0"/>
<sequence>MLHRVPPNGQCPLRNSTEAEIGITSRPSRRSVTARDTTKQLVMRHSRRLSPTARHTSMFPTMVRMIKDTSTSQRRAVGNMVPQALGHWLSQEEMFIHCHFTFTFTIRHFLAGLLCIKGSIVPDVGAVNFLGKKKNKWVFLKTQVFNVWLSSHIWLFRLESSQLIAARFLDQRQHVSFRPGQVFSTAALLLICGTVGMAAATGPQQPGGSEPGCCSLGMTEGEQGWTPNPHLRWGRDAVCIVDDGDVELHWGPGGVNEGSGFVRACGSDEEPDSEFWKTEVSVVSIDGMVVLQLQCANEKVTAEPLRV</sequence>
<dbReference type="OrthoDB" id="5464at2759"/>
<dbReference type="Proteomes" id="UP000314294">
    <property type="component" value="Unassembled WGS sequence"/>
</dbReference>
<gene>
    <name evidence="2" type="ORF">EYF80_002914</name>
</gene>